<dbReference type="AlphaFoldDB" id="G8NZH2"/>
<dbReference type="STRING" id="682795.AciX8_3713"/>
<name>G8NZH2_GRAMM</name>
<organism evidence="1 2">
    <name type="scientific">Granulicella mallensis (strain ATCC BAA-1857 / DSM 23137 / MP5ACTX8)</name>
    <dbReference type="NCBI Taxonomy" id="682795"/>
    <lineage>
        <taxon>Bacteria</taxon>
        <taxon>Pseudomonadati</taxon>
        <taxon>Acidobacteriota</taxon>
        <taxon>Terriglobia</taxon>
        <taxon>Terriglobales</taxon>
        <taxon>Acidobacteriaceae</taxon>
        <taxon>Granulicella</taxon>
    </lineage>
</organism>
<dbReference type="KEGG" id="gma:AciX8_3713"/>
<evidence type="ECO:0000313" key="2">
    <source>
        <dbReference type="Proteomes" id="UP000007113"/>
    </source>
</evidence>
<gene>
    <name evidence="1" type="ordered locus">AciX8_3713</name>
</gene>
<dbReference type="RefSeq" id="WP_014266873.1">
    <property type="nucleotide sequence ID" value="NC_016631.1"/>
</dbReference>
<reference evidence="1 2" key="1">
    <citation type="submission" date="2011-11" db="EMBL/GenBank/DDBJ databases">
        <title>Complete sequence of Granulicella mallensis MP5ACTX8.</title>
        <authorList>
            <consortium name="US DOE Joint Genome Institute"/>
            <person name="Lucas S."/>
            <person name="Copeland A."/>
            <person name="Lapidus A."/>
            <person name="Cheng J.-F."/>
            <person name="Goodwin L."/>
            <person name="Pitluck S."/>
            <person name="Peters L."/>
            <person name="Lu M."/>
            <person name="Detter J.C."/>
            <person name="Han C."/>
            <person name="Tapia R."/>
            <person name="Land M."/>
            <person name="Hauser L."/>
            <person name="Kyrpides N."/>
            <person name="Ivanova N."/>
            <person name="Mikhailova N."/>
            <person name="Pagani I."/>
            <person name="Rawat S."/>
            <person name="Mannisto M."/>
            <person name="Haggblom M."/>
            <person name="Woyke T."/>
        </authorList>
    </citation>
    <scope>NUCLEOTIDE SEQUENCE [LARGE SCALE GENOMIC DNA]</scope>
    <source>
        <strain evidence="2">ATCC BAA-1857 / DSM 23137 / MP5ACTX8</strain>
    </source>
</reference>
<evidence type="ECO:0000313" key="1">
    <source>
        <dbReference type="EMBL" id="AEU38000.1"/>
    </source>
</evidence>
<protein>
    <submittedName>
        <fullName evidence="1">Uncharacterized protein</fullName>
    </submittedName>
</protein>
<sequence>MVETIMAALVGALASGAKDGLTDVAKKGVSDGYEKLKSAIKRHSVTGDVADALEKVEAKPDSEPRRAVLAEELQGSRIGANDEVIAQANSLLNLVRALPGNNIGGQVAHGTGIAQADRSSVASVTMTGDTN</sequence>
<dbReference type="OrthoDB" id="9990708at2"/>
<dbReference type="EMBL" id="CP003130">
    <property type="protein sequence ID" value="AEU38000.1"/>
    <property type="molecule type" value="Genomic_DNA"/>
</dbReference>
<dbReference type="Proteomes" id="UP000007113">
    <property type="component" value="Chromosome"/>
</dbReference>
<proteinExistence type="predicted"/>
<dbReference type="HOGENOM" id="CLU_1924614_0_0_0"/>
<accession>G8NZH2</accession>
<keyword evidence="2" id="KW-1185">Reference proteome</keyword>